<accession>A0AAD4N266</accession>
<organism evidence="2 3">
    <name type="scientific">Ditylenchus destructor</name>
    <dbReference type="NCBI Taxonomy" id="166010"/>
    <lineage>
        <taxon>Eukaryota</taxon>
        <taxon>Metazoa</taxon>
        <taxon>Ecdysozoa</taxon>
        <taxon>Nematoda</taxon>
        <taxon>Chromadorea</taxon>
        <taxon>Rhabditida</taxon>
        <taxon>Tylenchina</taxon>
        <taxon>Tylenchomorpha</taxon>
        <taxon>Sphaerularioidea</taxon>
        <taxon>Anguinidae</taxon>
        <taxon>Anguininae</taxon>
        <taxon>Ditylenchus</taxon>
    </lineage>
</organism>
<reference evidence="2" key="1">
    <citation type="submission" date="2022-01" db="EMBL/GenBank/DDBJ databases">
        <title>Genome Sequence Resource for Two Populations of Ditylenchus destructor, the Migratory Endoparasitic Phytonematode.</title>
        <authorList>
            <person name="Zhang H."/>
            <person name="Lin R."/>
            <person name="Xie B."/>
        </authorList>
    </citation>
    <scope>NUCLEOTIDE SEQUENCE</scope>
    <source>
        <strain evidence="2">BazhouSP</strain>
    </source>
</reference>
<keyword evidence="3" id="KW-1185">Reference proteome</keyword>
<sequence>MDSSEKAELGKLINPDEKFNYDRLQKVFEKAFAKSMDDVRNEQFQRTNQMLPKIEKAMTEMELLLVIIGVLLIALLAVKLISLLFEVYLKPIRKPVMM</sequence>
<comment type="caution">
    <text evidence="2">The sequence shown here is derived from an EMBL/GenBank/DDBJ whole genome shotgun (WGS) entry which is preliminary data.</text>
</comment>
<evidence type="ECO:0000313" key="3">
    <source>
        <dbReference type="Proteomes" id="UP001201812"/>
    </source>
</evidence>
<dbReference type="AlphaFoldDB" id="A0AAD4N266"/>
<evidence type="ECO:0000256" key="1">
    <source>
        <dbReference type="SAM" id="Phobius"/>
    </source>
</evidence>
<feature type="transmembrane region" description="Helical" evidence="1">
    <location>
        <begin position="63"/>
        <end position="89"/>
    </location>
</feature>
<keyword evidence="1" id="KW-0472">Membrane</keyword>
<protein>
    <submittedName>
        <fullName evidence="2">Uncharacterized protein</fullName>
    </submittedName>
</protein>
<evidence type="ECO:0000313" key="2">
    <source>
        <dbReference type="EMBL" id="KAI1714431.1"/>
    </source>
</evidence>
<dbReference type="Proteomes" id="UP001201812">
    <property type="component" value="Unassembled WGS sequence"/>
</dbReference>
<proteinExistence type="predicted"/>
<name>A0AAD4N266_9BILA</name>
<keyword evidence="1" id="KW-0812">Transmembrane</keyword>
<dbReference type="EMBL" id="JAKKPZ010000013">
    <property type="protein sequence ID" value="KAI1714431.1"/>
    <property type="molecule type" value="Genomic_DNA"/>
</dbReference>
<keyword evidence="1" id="KW-1133">Transmembrane helix</keyword>
<gene>
    <name evidence="2" type="ORF">DdX_08526</name>
</gene>